<evidence type="ECO:0000313" key="6">
    <source>
        <dbReference type="Proteomes" id="UP000193218"/>
    </source>
</evidence>
<keyword evidence="1 2" id="KW-0103">Bromodomain</keyword>
<feature type="compositionally biased region" description="Basic and acidic residues" evidence="3">
    <location>
        <begin position="815"/>
        <end position="830"/>
    </location>
</feature>
<dbReference type="EMBL" id="NBSH01000009">
    <property type="protein sequence ID" value="ORX35995.1"/>
    <property type="molecule type" value="Genomic_DNA"/>
</dbReference>
<evidence type="ECO:0000256" key="1">
    <source>
        <dbReference type="ARBA" id="ARBA00023117"/>
    </source>
</evidence>
<dbReference type="GO" id="GO:0005634">
    <property type="term" value="C:nucleus"/>
    <property type="evidence" value="ECO:0007669"/>
    <property type="project" value="TreeGrafter"/>
</dbReference>
<comment type="caution">
    <text evidence="5">The sequence shown here is derived from an EMBL/GenBank/DDBJ whole genome shotgun (WGS) entry which is preliminary data.</text>
</comment>
<feature type="domain" description="Bromo" evidence="4">
    <location>
        <begin position="311"/>
        <end position="376"/>
    </location>
</feature>
<protein>
    <recommendedName>
        <fullName evidence="4">Bromo domain-containing protein</fullName>
    </recommendedName>
</protein>
<accession>A0A1Y1UFZ9</accession>
<feature type="compositionally biased region" description="Polar residues" evidence="3">
    <location>
        <begin position="19"/>
        <end position="35"/>
    </location>
</feature>
<evidence type="ECO:0000256" key="2">
    <source>
        <dbReference type="PROSITE-ProRule" id="PRU00035"/>
    </source>
</evidence>
<feature type="compositionally biased region" description="Low complexity" evidence="3">
    <location>
        <begin position="134"/>
        <end position="162"/>
    </location>
</feature>
<evidence type="ECO:0000313" key="5">
    <source>
        <dbReference type="EMBL" id="ORX35995.1"/>
    </source>
</evidence>
<feature type="region of interest" description="Disordered" evidence="3">
    <location>
        <begin position="259"/>
        <end position="284"/>
    </location>
</feature>
<dbReference type="PANTHER" id="PTHR22881">
    <property type="entry name" value="BROMODOMAIN CONTAINING PROTEIN"/>
    <property type="match status" value="1"/>
</dbReference>
<dbReference type="InterPro" id="IPR051831">
    <property type="entry name" value="Bromodomain_contain_prot"/>
</dbReference>
<dbReference type="Proteomes" id="UP000193218">
    <property type="component" value="Unassembled WGS sequence"/>
</dbReference>
<name>A0A1Y1UFZ9_9TREE</name>
<feature type="region of interest" description="Disordered" evidence="3">
    <location>
        <begin position="770"/>
        <end position="830"/>
    </location>
</feature>
<dbReference type="InParanoid" id="A0A1Y1UFZ9"/>
<dbReference type="Gene3D" id="1.20.920.10">
    <property type="entry name" value="Bromodomain-like"/>
    <property type="match status" value="1"/>
</dbReference>
<dbReference type="GO" id="GO:0006325">
    <property type="term" value="P:chromatin organization"/>
    <property type="evidence" value="ECO:0007669"/>
    <property type="project" value="UniProtKB-ARBA"/>
</dbReference>
<feature type="compositionally biased region" description="Low complexity" evidence="3">
    <location>
        <begin position="44"/>
        <end position="58"/>
    </location>
</feature>
<dbReference type="OrthoDB" id="21449at2759"/>
<dbReference type="CDD" id="cd04369">
    <property type="entry name" value="Bromodomain"/>
    <property type="match status" value="1"/>
</dbReference>
<proteinExistence type="predicted"/>
<sequence>MTKSKTNNASGIKLKFSLGSLSSAQAGPSKSTPTRTEAPGPNDAASSSRSRSGKGRAVAGEEKMAKGSPTKSRQIINPVASDTSTVVAESDTLRDSTPQRPPKLKKQKEKMSTETDDTRGEAGLSSGILDGPKTPANPSTPLSSTSTPMTSGSRGSTISRTGQHISPHGKVLGRPRGSKTKPSARTPLIPSSKKGKHVFRRPSAIPTRLLSSTPSTPRPPPLSLQPTTPATPSTPVDTADSPVKLEPDLETEPLAQAMSPSVGEAATPGEDAEPETPLEPAPRVIKGKKPLKELIQRIMVQLWRKDDYGYFFEPVEVESLPDYLETIGGEDKMMDLGTMQSKADNGDYTDFEQFNADLQTLVTAAVTYNPEGTMVHTIAQRLQVTGEKQIEKLRPMVATPEATPARGGSGTPWSGREGTMGLDTLEDLPANLYIPEEMLHFPPNSVYSLAVGWNLTGGRRVYSKRQIRGREKFIGKWRHWDLDGTRDLAELEEPEELFGSQVTTLGPRKVVDWRGLRRVDSWWECEIGGPNGIPPYAFTPFPRPAVKPTRELDALEWGPYPETDAELAFASARQNLPQSELLRETLRPSKPKAKTGPPSNFSNIYDDGAKPSADWLREMIFGDVTGEAYANSIRSFVAGAMKGAGTVPEKLLERRRMPLDRYVLEHLHNGILQSPTGSLAKDTVRDLNTMVDHRKHAQPLLKKERDLLQMSKSAYRRHAMKYLARPENPLDLGRMLKVPADFSYIGIGSKGGVPAALKWVQGEIARLASEGSGDETNGKRKRIKDEPSNVKRAKFESSKLDSATSSPLSEAPDSPVKRESEGTVESPSREEALTKLRLELVALCKYYPLSALRKMDKEDATRLLPASVRQLMSKPDKELAKK</sequence>
<dbReference type="SUPFAM" id="SSF47370">
    <property type="entry name" value="Bromodomain"/>
    <property type="match status" value="1"/>
</dbReference>
<dbReference type="InterPro" id="IPR001487">
    <property type="entry name" value="Bromodomain"/>
</dbReference>
<feature type="region of interest" description="Disordered" evidence="3">
    <location>
        <begin position="583"/>
        <end position="606"/>
    </location>
</feature>
<feature type="compositionally biased region" description="Low complexity" evidence="3">
    <location>
        <begin position="206"/>
        <end position="215"/>
    </location>
</feature>
<gene>
    <name evidence="5" type="ORF">BD324DRAFT_656992</name>
</gene>
<dbReference type="STRING" id="4999.A0A1Y1UFZ9"/>
<dbReference type="SMART" id="SM00297">
    <property type="entry name" value="BROMO"/>
    <property type="match status" value="1"/>
</dbReference>
<dbReference type="Pfam" id="PF00439">
    <property type="entry name" value="Bromodomain"/>
    <property type="match status" value="1"/>
</dbReference>
<dbReference type="GO" id="GO:0006357">
    <property type="term" value="P:regulation of transcription by RNA polymerase II"/>
    <property type="evidence" value="ECO:0007669"/>
    <property type="project" value="TreeGrafter"/>
</dbReference>
<dbReference type="AlphaFoldDB" id="A0A1Y1UFZ9"/>
<keyword evidence="6" id="KW-1185">Reference proteome</keyword>
<dbReference type="RefSeq" id="XP_021870124.1">
    <property type="nucleotide sequence ID" value="XM_022018853.1"/>
</dbReference>
<organism evidence="5 6">
    <name type="scientific">Kockovaella imperatae</name>
    <dbReference type="NCBI Taxonomy" id="4999"/>
    <lineage>
        <taxon>Eukaryota</taxon>
        <taxon>Fungi</taxon>
        <taxon>Dikarya</taxon>
        <taxon>Basidiomycota</taxon>
        <taxon>Agaricomycotina</taxon>
        <taxon>Tremellomycetes</taxon>
        <taxon>Tremellales</taxon>
        <taxon>Cuniculitremaceae</taxon>
        <taxon>Kockovaella</taxon>
    </lineage>
</organism>
<dbReference type="PANTHER" id="PTHR22881:SF27">
    <property type="entry name" value="BROMODOMAIN CONTAINING 7_9"/>
    <property type="match status" value="1"/>
</dbReference>
<dbReference type="InterPro" id="IPR036427">
    <property type="entry name" value="Bromodomain-like_sf"/>
</dbReference>
<feature type="compositionally biased region" description="Polar residues" evidence="3">
    <location>
        <begin position="69"/>
        <end position="87"/>
    </location>
</feature>
<feature type="compositionally biased region" description="Polar residues" evidence="3">
    <location>
        <begin position="1"/>
        <end position="10"/>
    </location>
</feature>
<feature type="compositionally biased region" description="Basic and acidic residues" evidence="3">
    <location>
        <begin position="109"/>
        <end position="120"/>
    </location>
</feature>
<feature type="compositionally biased region" description="Basic and acidic residues" evidence="3">
    <location>
        <begin position="783"/>
        <end position="799"/>
    </location>
</feature>
<evidence type="ECO:0000259" key="4">
    <source>
        <dbReference type="PROSITE" id="PS50014"/>
    </source>
</evidence>
<feature type="compositionally biased region" description="Low complexity" evidence="3">
    <location>
        <begin position="224"/>
        <end position="235"/>
    </location>
</feature>
<evidence type="ECO:0000256" key="3">
    <source>
        <dbReference type="SAM" id="MobiDB-lite"/>
    </source>
</evidence>
<dbReference type="GeneID" id="33560662"/>
<reference evidence="5 6" key="1">
    <citation type="submission" date="2017-03" db="EMBL/GenBank/DDBJ databases">
        <title>Widespread Adenine N6-methylation of Active Genes in Fungi.</title>
        <authorList>
            <consortium name="DOE Joint Genome Institute"/>
            <person name="Mondo S.J."/>
            <person name="Dannebaum R.O."/>
            <person name="Kuo R.C."/>
            <person name="Louie K.B."/>
            <person name="Bewick A.J."/>
            <person name="Labutti K."/>
            <person name="Haridas S."/>
            <person name="Kuo A."/>
            <person name="Salamov A."/>
            <person name="Ahrendt S.R."/>
            <person name="Lau R."/>
            <person name="Bowen B.P."/>
            <person name="Lipzen A."/>
            <person name="Sullivan W."/>
            <person name="Andreopoulos W.B."/>
            <person name="Clum A."/>
            <person name="Lindquist E."/>
            <person name="Daum C."/>
            <person name="Northen T.R."/>
            <person name="Ramamoorthy G."/>
            <person name="Schmitz R.J."/>
            <person name="Gryganskyi A."/>
            <person name="Culley D."/>
            <person name="Magnuson J."/>
            <person name="James T.Y."/>
            <person name="O'Malley M.A."/>
            <person name="Stajich J.E."/>
            <person name="Spatafora J.W."/>
            <person name="Visel A."/>
            <person name="Grigoriev I.V."/>
        </authorList>
    </citation>
    <scope>NUCLEOTIDE SEQUENCE [LARGE SCALE GENOMIC DNA]</scope>
    <source>
        <strain evidence="5 6">NRRL Y-17943</strain>
    </source>
</reference>
<feature type="region of interest" description="Disordered" evidence="3">
    <location>
        <begin position="1"/>
        <end position="244"/>
    </location>
</feature>
<dbReference type="PROSITE" id="PS50014">
    <property type="entry name" value="BROMODOMAIN_2"/>
    <property type="match status" value="1"/>
</dbReference>